<reference evidence="1" key="1">
    <citation type="submission" date="2019-02" db="EMBL/GenBank/DDBJ databases">
        <authorList>
            <person name="Gruber-Vodicka R. H."/>
            <person name="Seah K. B. B."/>
        </authorList>
    </citation>
    <scope>NUCLEOTIDE SEQUENCE</scope>
    <source>
        <strain evidence="1">BECK_DK161</strain>
    </source>
</reference>
<protein>
    <submittedName>
        <fullName evidence="1">Phage derived protein Gp49-like (DUF891)</fullName>
    </submittedName>
</protein>
<sequence>MSILSPFLTQLEGAGRTFAYGSEEEGIFRVLYAARFEGRIHVLHAFQKKTQKIRKQDRDIAKARYSTIAQEETK</sequence>
<organism evidence="1">
    <name type="scientific">Candidatus Kentrum sp. DK</name>
    <dbReference type="NCBI Taxonomy" id="2126562"/>
    <lineage>
        <taxon>Bacteria</taxon>
        <taxon>Pseudomonadati</taxon>
        <taxon>Pseudomonadota</taxon>
        <taxon>Gammaproteobacteria</taxon>
        <taxon>Candidatus Kentrum</taxon>
    </lineage>
</organism>
<name>A0A450SLI8_9GAMM</name>
<evidence type="ECO:0000313" key="1">
    <source>
        <dbReference type="EMBL" id="VFJ54504.1"/>
    </source>
</evidence>
<dbReference type="Pfam" id="PF05973">
    <property type="entry name" value="Gp49"/>
    <property type="match status" value="1"/>
</dbReference>
<gene>
    <name evidence="1" type="ORF">BECKDK2373C_GA0170839_104329</name>
</gene>
<accession>A0A450SLI8</accession>
<dbReference type="AlphaFoldDB" id="A0A450SLI8"/>
<dbReference type="InterPro" id="IPR009241">
    <property type="entry name" value="HigB-like"/>
</dbReference>
<dbReference type="EMBL" id="CAADEY010000043">
    <property type="protein sequence ID" value="VFJ54504.1"/>
    <property type="molecule type" value="Genomic_DNA"/>
</dbReference>
<proteinExistence type="predicted"/>